<evidence type="ECO:0000313" key="12">
    <source>
        <dbReference type="Proteomes" id="UP000663877"/>
    </source>
</evidence>
<keyword evidence="5" id="KW-0547">Nucleotide-binding</keyword>
<feature type="compositionally biased region" description="Basic and acidic residues" evidence="6">
    <location>
        <begin position="208"/>
        <end position="217"/>
    </location>
</feature>
<organism evidence="9 12">
    <name type="scientific">Adineta steineri</name>
    <dbReference type="NCBI Taxonomy" id="433720"/>
    <lineage>
        <taxon>Eukaryota</taxon>
        <taxon>Metazoa</taxon>
        <taxon>Spiralia</taxon>
        <taxon>Gnathifera</taxon>
        <taxon>Rotifera</taxon>
        <taxon>Eurotatoria</taxon>
        <taxon>Bdelloidea</taxon>
        <taxon>Adinetida</taxon>
        <taxon>Adinetidae</taxon>
        <taxon>Adineta</taxon>
    </lineage>
</organism>
<sequence length="748" mass="85484">MYYLGHVCRIQPHVVKLHHHRSRGKLRPSITTKSSSISILHVTIRSQNNTHTAQKQSNNEQIQLQLNSAQRSKDLIRSVNVYRKVSVSQSFLKNKVEPKKSIDSFKDPIKSDIPPDDDLYQANKNLDQTTLQIGDFLGNKLPNSINNDSEINKNYPGNVTPDKLFMMNDVRKRKFKNQLRTRQNCEKLHYNVSATQSTGASSSSNQYETRKTLRESNKQQQSQNTVTSASDILADVQQESGDGKTDDREEKAIRNAVFTKLLQLVIEGNTSTDDNNEEFHKVRCGACGSHPIRSDRYKCLNCEKLNLCAQCFERRKESRNHKSGHTFIHFKSPNELFGRSVTDDDVTFNKLRELYKDDVHESISCDGCHSPAIKGLRFKCDTCSNYDLCEQCLKAGTITQTHESTHPLIVISRRAIHQIPADDIELGDELGRGAFGSVHKAKWLSKKRVVACKVILVPRTSNAEILQKSFLKEIAAYAELSGAYILKTYGFAVARNEKGKIFMLIMEFMSRGSLKNLIQEKGNKISLRRKLDMAINIASGMRKIHEHKMIHRDIRPDNILINEYYVAKIGDMGIARTIDPLNQHTQIGCQPYMPPEFYSGTYDQKLDIFTFGLTLNELFTSTRHMFHQFANTKIAFQEQSPIFADLIARCTTDDPKRRPTAIEIEKTLDLYITGFNEIILKKHPSYINLSTEDKDEIFVAFHEKFHPPATEFIRKKFPSEFLEHLTDVPGVKVDKNVNNEIRIECPVQ</sequence>
<dbReference type="InterPro" id="IPR020635">
    <property type="entry name" value="Tyr_kinase_cat_dom"/>
</dbReference>
<gene>
    <name evidence="9" type="ORF">BJG266_LOCUS7204</name>
    <name evidence="10" type="ORF">QVE165_LOCUS21551</name>
</gene>
<dbReference type="EMBL" id="CAJNOM010000139">
    <property type="protein sequence ID" value="CAF1123902.1"/>
    <property type="molecule type" value="Genomic_DNA"/>
</dbReference>
<evidence type="ECO:0000259" key="8">
    <source>
        <dbReference type="PROSITE" id="PS50135"/>
    </source>
</evidence>
<dbReference type="CDD" id="cd02340">
    <property type="entry name" value="ZZ_NBR1_like"/>
    <property type="match status" value="1"/>
</dbReference>
<evidence type="ECO:0000256" key="6">
    <source>
        <dbReference type="SAM" id="MobiDB-lite"/>
    </source>
</evidence>
<dbReference type="InterPro" id="IPR043145">
    <property type="entry name" value="Znf_ZZ_sf"/>
</dbReference>
<feature type="domain" description="Protein kinase" evidence="7">
    <location>
        <begin position="424"/>
        <end position="672"/>
    </location>
</feature>
<feature type="domain" description="ZZ-type" evidence="8">
    <location>
        <begin position="279"/>
        <end position="335"/>
    </location>
</feature>
<dbReference type="PROSITE" id="PS00107">
    <property type="entry name" value="PROTEIN_KINASE_ATP"/>
    <property type="match status" value="1"/>
</dbReference>
<evidence type="ECO:0000313" key="11">
    <source>
        <dbReference type="Proteomes" id="UP000663832"/>
    </source>
</evidence>
<keyword evidence="11" id="KW-1185">Reference proteome</keyword>
<evidence type="ECO:0000313" key="10">
    <source>
        <dbReference type="EMBL" id="CAF1123902.1"/>
    </source>
</evidence>
<dbReference type="GO" id="GO:0005524">
    <property type="term" value="F:ATP binding"/>
    <property type="evidence" value="ECO:0007669"/>
    <property type="project" value="UniProtKB-UniRule"/>
</dbReference>
<comment type="caution">
    <text evidence="9">The sequence shown here is derived from an EMBL/GenBank/DDBJ whole genome shotgun (WGS) entry which is preliminary data.</text>
</comment>
<dbReference type="Proteomes" id="UP000663832">
    <property type="component" value="Unassembled WGS sequence"/>
</dbReference>
<dbReference type="SMART" id="SM00291">
    <property type="entry name" value="ZnF_ZZ"/>
    <property type="match status" value="2"/>
</dbReference>
<dbReference type="Proteomes" id="UP000663877">
    <property type="component" value="Unassembled WGS sequence"/>
</dbReference>
<dbReference type="Pfam" id="PF00569">
    <property type="entry name" value="ZZ"/>
    <property type="match status" value="2"/>
</dbReference>
<dbReference type="GO" id="GO:0004713">
    <property type="term" value="F:protein tyrosine kinase activity"/>
    <property type="evidence" value="ECO:0007669"/>
    <property type="project" value="InterPro"/>
</dbReference>
<evidence type="ECO:0000256" key="5">
    <source>
        <dbReference type="PROSITE-ProRule" id="PRU10141"/>
    </source>
</evidence>
<dbReference type="InterPro" id="IPR000719">
    <property type="entry name" value="Prot_kinase_dom"/>
</dbReference>
<keyword evidence="1" id="KW-0479">Metal-binding</keyword>
<feature type="compositionally biased region" description="Low complexity" evidence="6">
    <location>
        <begin position="193"/>
        <end position="204"/>
    </location>
</feature>
<evidence type="ECO:0000259" key="7">
    <source>
        <dbReference type="PROSITE" id="PS50011"/>
    </source>
</evidence>
<keyword evidence="5" id="KW-0067">ATP-binding</keyword>
<dbReference type="InterPro" id="IPR051681">
    <property type="entry name" value="Ser/Thr_Kinases-Pseudokinases"/>
</dbReference>
<dbReference type="PROSITE" id="PS50135">
    <property type="entry name" value="ZF_ZZ_2"/>
    <property type="match status" value="2"/>
</dbReference>
<dbReference type="Gene3D" id="3.30.60.90">
    <property type="match status" value="2"/>
</dbReference>
<feature type="compositionally biased region" description="Polar residues" evidence="6">
    <location>
        <begin position="218"/>
        <end position="230"/>
    </location>
</feature>
<dbReference type="SUPFAM" id="SSF57850">
    <property type="entry name" value="RING/U-box"/>
    <property type="match status" value="2"/>
</dbReference>
<evidence type="ECO:0000256" key="3">
    <source>
        <dbReference type="ARBA" id="ARBA00022833"/>
    </source>
</evidence>
<reference evidence="9" key="1">
    <citation type="submission" date="2021-02" db="EMBL/GenBank/DDBJ databases">
        <authorList>
            <person name="Nowell W R."/>
        </authorList>
    </citation>
    <scope>NUCLEOTIDE SEQUENCE</scope>
</reference>
<name>A0A813V2M8_9BILA</name>
<dbReference type="PROSITE" id="PS50011">
    <property type="entry name" value="PROTEIN_KINASE_DOM"/>
    <property type="match status" value="1"/>
</dbReference>
<evidence type="ECO:0000313" key="9">
    <source>
        <dbReference type="EMBL" id="CAF0838901.1"/>
    </source>
</evidence>
<dbReference type="SUPFAM" id="SSF56112">
    <property type="entry name" value="Protein kinase-like (PK-like)"/>
    <property type="match status" value="1"/>
</dbReference>
<evidence type="ECO:0000256" key="4">
    <source>
        <dbReference type="PROSITE-ProRule" id="PRU00228"/>
    </source>
</evidence>
<dbReference type="PROSITE" id="PS00109">
    <property type="entry name" value="PROTEIN_KINASE_TYR"/>
    <property type="match status" value="1"/>
</dbReference>
<dbReference type="SMART" id="SM00219">
    <property type="entry name" value="TyrKc"/>
    <property type="match status" value="1"/>
</dbReference>
<proteinExistence type="predicted"/>
<protein>
    <submittedName>
        <fullName evidence="9">Uncharacterized protein</fullName>
    </submittedName>
</protein>
<dbReference type="PROSITE" id="PS01357">
    <property type="entry name" value="ZF_ZZ_1"/>
    <property type="match status" value="1"/>
</dbReference>
<feature type="binding site" evidence="5">
    <location>
        <position position="453"/>
    </location>
    <ligand>
        <name>ATP</name>
        <dbReference type="ChEBI" id="CHEBI:30616"/>
    </ligand>
</feature>
<dbReference type="GO" id="GO:0004674">
    <property type="term" value="F:protein serine/threonine kinase activity"/>
    <property type="evidence" value="ECO:0007669"/>
    <property type="project" value="TreeGrafter"/>
</dbReference>
<accession>A0A813V2M8</accession>
<dbReference type="GO" id="GO:0008270">
    <property type="term" value="F:zinc ion binding"/>
    <property type="evidence" value="ECO:0007669"/>
    <property type="project" value="UniProtKB-KW"/>
</dbReference>
<evidence type="ECO:0000256" key="1">
    <source>
        <dbReference type="ARBA" id="ARBA00022723"/>
    </source>
</evidence>
<dbReference type="InterPro" id="IPR000433">
    <property type="entry name" value="Znf_ZZ"/>
</dbReference>
<dbReference type="InterPro" id="IPR011009">
    <property type="entry name" value="Kinase-like_dom_sf"/>
</dbReference>
<dbReference type="AlphaFoldDB" id="A0A813V2M8"/>
<dbReference type="EMBL" id="CAJNOI010000021">
    <property type="protein sequence ID" value="CAF0838901.1"/>
    <property type="molecule type" value="Genomic_DNA"/>
</dbReference>
<dbReference type="PANTHER" id="PTHR44329">
    <property type="entry name" value="SERINE/THREONINE-PROTEIN KINASE TNNI3K-RELATED"/>
    <property type="match status" value="1"/>
</dbReference>
<dbReference type="InterPro" id="IPR017441">
    <property type="entry name" value="Protein_kinase_ATP_BS"/>
</dbReference>
<feature type="domain" description="ZZ-type" evidence="8">
    <location>
        <begin position="360"/>
        <end position="416"/>
    </location>
</feature>
<dbReference type="OrthoDB" id="4062651at2759"/>
<dbReference type="InterPro" id="IPR008266">
    <property type="entry name" value="Tyr_kinase_AS"/>
</dbReference>
<feature type="region of interest" description="Disordered" evidence="6">
    <location>
        <begin position="190"/>
        <end position="232"/>
    </location>
</feature>
<dbReference type="Pfam" id="PF07714">
    <property type="entry name" value="PK_Tyr_Ser-Thr"/>
    <property type="match status" value="1"/>
</dbReference>
<dbReference type="InterPro" id="IPR001245">
    <property type="entry name" value="Ser-Thr/Tyr_kinase_cat_dom"/>
</dbReference>
<keyword evidence="2 4" id="KW-0863">Zinc-finger</keyword>
<keyword evidence="3" id="KW-0862">Zinc</keyword>
<dbReference type="Gene3D" id="1.10.510.10">
    <property type="entry name" value="Transferase(Phosphotransferase) domain 1"/>
    <property type="match status" value="1"/>
</dbReference>
<evidence type="ECO:0000256" key="2">
    <source>
        <dbReference type="ARBA" id="ARBA00022771"/>
    </source>
</evidence>